<protein>
    <recommendedName>
        <fullName evidence="1">Mmc1 C-terminal domain-containing protein</fullName>
    </recommendedName>
</protein>
<gene>
    <name evidence="2" type="ORF">SmJEL517_g03555</name>
</gene>
<dbReference type="Proteomes" id="UP000319731">
    <property type="component" value="Unassembled WGS sequence"/>
</dbReference>
<reference evidence="2 3" key="1">
    <citation type="journal article" date="2019" name="Sci. Rep.">
        <title>Comparative genomics of chytrid fungi reveal insights into the obligate biotrophic and pathogenic lifestyle of Synchytrium endobioticum.</title>
        <authorList>
            <person name="van de Vossenberg B.T.L.H."/>
            <person name="Warris S."/>
            <person name="Nguyen H.D.T."/>
            <person name="van Gent-Pelzer M.P.E."/>
            <person name="Joly D.L."/>
            <person name="van de Geest H.C."/>
            <person name="Bonants P.J.M."/>
            <person name="Smith D.S."/>
            <person name="Levesque C.A."/>
            <person name="van der Lee T.A.J."/>
        </authorList>
    </citation>
    <scope>NUCLEOTIDE SEQUENCE [LARGE SCALE GENOMIC DNA]</scope>
    <source>
        <strain evidence="2 3">JEL517</strain>
    </source>
</reference>
<dbReference type="AlphaFoldDB" id="A0A507C6C4"/>
<sequence>MVPRIVLTRHGLASSRSLLLHYSKTATILHCGIRHLATSSATTPAWNVNELAPKVTLAMDETIRLQNSLGENDAKWLKRTTATANATGVLRIAVVGETLSGRTSVVDALVGNPGASLVPEDADKTYTLSYGTEVDQKTTDSDVAMSCPSDWLKSSNASIIVPPALDTLDSNPNYSLQDPILASDIIILVTDSRRVLSSPRERGVLRSFTSAGKPTAVVVDGLTTDGSTTYIMKGVDIGMHGSVPGILPPSIKPYTKPTSTKSITDLQQLITSPSTKPKSTLSTALLALSRLKARELDAQKLLSAVSHKITSLAGALKREEARVHERFVDSDLGIIERISARLVMAVRYALDDVPFWKLFWKVDGLSYDVRKQVDENTLVETEYRMTHTLGRLSETRDVLITLSSSSLSSISTTLSESTHPILHTLSHDLSRIRDTNLTALKNILPNPFSLRNEIATFHAAKGLDGFQTRVGTLVGRQFVGQSLLGAVLLGSVYLGVPWAVALPGGGLLSALGLTWMALRWSSMSDRFVGEISAEQKTLRERLLASYDTEFESTVVNPLSEVVTLAQQAVTKQKEEVSSRISRIEKVEVMVKELLVTIQQ</sequence>
<evidence type="ECO:0000313" key="3">
    <source>
        <dbReference type="Proteomes" id="UP000319731"/>
    </source>
</evidence>
<organism evidence="2 3">
    <name type="scientific">Synchytrium microbalum</name>
    <dbReference type="NCBI Taxonomy" id="1806994"/>
    <lineage>
        <taxon>Eukaryota</taxon>
        <taxon>Fungi</taxon>
        <taxon>Fungi incertae sedis</taxon>
        <taxon>Chytridiomycota</taxon>
        <taxon>Chytridiomycota incertae sedis</taxon>
        <taxon>Chytridiomycetes</taxon>
        <taxon>Synchytriales</taxon>
        <taxon>Synchytriaceae</taxon>
        <taxon>Synchytrium</taxon>
    </lineage>
</organism>
<comment type="caution">
    <text evidence="2">The sequence shown here is derived from an EMBL/GenBank/DDBJ whole genome shotgun (WGS) entry which is preliminary data.</text>
</comment>
<proteinExistence type="predicted"/>
<evidence type="ECO:0000259" key="1">
    <source>
        <dbReference type="Pfam" id="PF23868"/>
    </source>
</evidence>
<dbReference type="RefSeq" id="XP_031024556.1">
    <property type="nucleotide sequence ID" value="XM_031169483.1"/>
</dbReference>
<keyword evidence="3" id="KW-1185">Reference proteome</keyword>
<evidence type="ECO:0000313" key="2">
    <source>
        <dbReference type="EMBL" id="TPX33614.1"/>
    </source>
</evidence>
<dbReference type="EMBL" id="QEAO01000019">
    <property type="protein sequence ID" value="TPX33614.1"/>
    <property type="molecule type" value="Genomic_DNA"/>
</dbReference>
<accession>A0A507C6C4</accession>
<dbReference type="InterPro" id="IPR056196">
    <property type="entry name" value="Mmc1_C"/>
</dbReference>
<dbReference type="GeneID" id="42004780"/>
<name>A0A507C6C4_9FUNG</name>
<dbReference type="OrthoDB" id="5571276at2759"/>
<dbReference type="PANTHER" id="PTHR38644:SF1">
    <property type="entry name" value="EXPRESSED PROTEIN"/>
    <property type="match status" value="1"/>
</dbReference>
<dbReference type="Pfam" id="PF23868">
    <property type="entry name" value="Mmc1_C"/>
    <property type="match status" value="1"/>
</dbReference>
<feature type="domain" description="Mmc1 C-terminal" evidence="1">
    <location>
        <begin position="353"/>
        <end position="428"/>
    </location>
</feature>
<dbReference type="PANTHER" id="PTHR38644">
    <property type="entry name" value="EXPRESSED PROTEIN"/>
    <property type="match status" value="1"/>
</dbReference>